<evidence type="ECO:0000256" key="2">
    <source>
        <dbReference type="SAM" id="Phobius"/>
    </source>
</evidence>
<keyword evidence="4" id="KW-1185">Reference proteome</keyword>
<protein>
    <submittedName>
        <fullName evidence="3">Uncharacterized protein</fullName>
    </submittedName>
</protein>
<feature type="region of interest" description="Disordered" evidence="1">
    <location>
        <begin position="198"/>
        <end position="229"/>
    </location>
</feature>
<name>E9FTF4_DAPPU</name>
<dbReference type="InParanoid" id="E9FTF4"/>
<feature type="transmembrane region" description="Helical" evidence="2">
    <location>
        <begin position="56"/>
        <end position="80"/>
    </location>
</feature>
<evidence type="ECO:0000313" key="4">
    <source>
        <dbReference type="Proteomes" id="UP000000305"/>
    </source>
</evidence>
<keyword evidence="2" id="KW-0472">Membrane</keyword>
<feature type="region of interest" description="Disordered" evidence="1">
    <location>
        <begin position="143"/>
        <end position="171"/>
    </location>
</feature>
<dbReference type="HOGENOM" id="CLU_1210866_0_0_1"/>
<accession>E9FTF4</accession>
<dbReference type="Proteomes" id="UP000000305">
    <property type="component" value="Unassembled WGS sequence"/>
</dbReference>
<keyword evidence="2" id="KW-0812">Transmembrane</keyword>
<dbReference type="AlphaFoldDB" id="E9FTF4"/>
<keyword evidence="2" id="KW-1133">Transmembrane helix</keyword>
<dbReference type="KEGG" id="dpx:DAPPUDRAFT_310377"/>
<organism evidence="3 4">
    <name type="scientific">Daphnia pulex</name>
    <name type="common">Water flea</name>
    <dbReference type="NCBI Taxonomy" id="6669"/>
    <lineage>
        <taxon>Eukaryota</taxon>
        <taxon>Metazoa</taxon>
        <taxon>Ecdysozoa</taxon>
        <taxon>Arthropoda</taxon>
        <taxon>Crustacea</taxon>
        <taxon>Branchiopoda</taxon>
        <taxon>Diplostraca</taxon>
        <taxon>Cladocera</taxon>
        <taxon>Anomopoda</taxon>
        <taxon>Daphniidae</taxon>
        <taxon>Daphnia</taxon>
    </lineage>
</organism>
<sequence length="229" mass="25253">MWKKGSYDVSGKQEHDSNRLSVVVLSDDHHGETLINVEKSGPSKRLKWLPELRANLLIQLVAALFLVIFLLIGVIIWLSVSIHLSNRDSLRTISTAVDLLTGQNVNTKPEPCSTDAPHTGQSRAIPCDTLFRATFEFTEHAGVTVDEERDSGKSSSVPSHPTGTTTIRSTTRESFSLKGTSYQMKGSSCNNNCQIILQKSPINKTGENPRIAEDDSESEEEISDEIDDE</sequence>
<gene>
    <name evidence="3" type="ORF">DAPPUDRAFT_310377</name>
</gene>
<dbReference type="OrthoDB" id="6362976at2759"/>
<reference evidence="3 4" key="1">
    <citation type="journal article" date="2011" name="Science">
        <title>The ecoresponsive genome of Daphnia pulex.</title>
        <authorList>
            <person name="Colbourne J.K."/>
            <person name="Pfrender M.E."/>
            <person name="Gilbert D."/>
            <person name="Thomas W.K."/>
            <person name="Tucker A."/>
            <person name="Oakley T.H."/>
            <person name="Tokishita S."/>
            <person name="Aerts A."/>
            <person name="Arnold G.J."/>
            <person name="Basu M.K."/>
            <person name="Bauer D.J."/>
            <person name="Caceres C.E."/>
            <person name="Carmel L."/>
            <person name="Casola C."/>
            <person name="Choi J.H."/>
            <person name="Detter J.C."/>
            <person name="Dong Q."/>
            <person name="Dusheyko S."/>
            <person name="Eads B.D."/>
            <person name="Frohlich T."/>
            <person name="Geiler-Samerotte K.A."/>
            <person name="Gerlach D."/>
            <person name="Hatcher P."/>
            <person name="Jogdeo S."/>
            <person name="Krijgsveld J."/>
            <person name="Kriventseva E.V."/>
            <person name="Kultz D."/>
            <person name="Laforsch C."/>
            <person name="Lindquist E."/>
            <person name="Lopez J."/>
            <person name="Manak J.R."/>
            <person name="Muller J."/>
            <person name="Pangilinan J."/>
            <person name="Patwardhan R.P."/>
            <person name="Pitluck S."/>
            <person name="Pritham E.J."/>
            <person name="Rechtsteiner A."/>
            <person name="Rho M."/>
            <person name="Rogozin I.B."/>
            <person name="Sakarya O."/>
            <person name="Salamov A."/>
            <person name="Schaack S."/>
            <person name="Shapiro H."/>
            <person name="Shiga Y."/>
            <person name="Skalitzky C."/>
            <person name="Smith Z."/>
            <person name="Souvorov A."/>
            <person name="Sung W."/>
            <person name="Tang Z."/>
            <person name="Tsuchiya D."/>
            <person name="Tu H."/>
            <person name="Vos H."/>
            <person name="Wang M."/>
            <person name="Wolf Y.I."/>
            <person name="Yamagata H."/>
            <person name="Yamada T."/>
            <person name="Ye Y."/>
            <person name="Shaw J.R."/>
            <person name="Andrews J."/>
            <person name="Crease T.J."/>
            <person name="Tang H."/>
            <person name="Lucas S.M."/>
            <person name="Robertson H.M."/>
            <person name="Bork P."/>
            <person name="Koonin E.V."/>
            <person name="Zdobnov E.M."/>
            <person name="Grigoriev I.V."/>
            <person name="Lynch M."/>
            <person name="Boore J.L."/>
        </authorList>
    </citation>
    <scope>NUCLEOTIDE SEQUENCE [LARGE SCALE GENOMIC DNA]</scope>
</reference>
<evidence type="ECO:0000256" key="1">
    <source>
        <dbReference type="SAM" id="MobiDB-lite"/>
    </source>
</evidence>
<evidence type="ECO:0000313" key="3">
    <source>
        <dbReference type="EMBL" id="EFX89644.1"/>
    </source>
</evidence>
<dbReference type="EMBL" id="GL732524">
    <property type="protein sequence ID" value="EFX89644.1"/>
    <property type="molecule type" value="Genomic_DNA"/>
</dbReference>
<feature type="compositionally biased region" description="Acidic residues" evidence="1">
    <location>
        <begin position="214"/>
        <end position="229"/>
    </location>
</feature>
<proteinExistence type="predicted"/>